<sequence>MEAIRSVQEMWWKVQAVGIAYLQRVGALWMFLLTTHAVRGGDYHGWSNRCTLAATHLMCSILFLGWTTFLNARGKLRKLVPNNAPSRDSRPATMPFNNPFRSDWPEPSSRHLTGDTKSLPSAGYL</sequence>
<dbReference type="Proteomes" id="UP000735302">
    <property type="component" value="Unassembled WGS sequence"/>
</dbReference>
<keyword evidence="2" id="KW-0472">Membrane</keyword>
<evidence type="ECO:0000313" key="4">
    <source>
        <dbReference type="Proteomes" id="UP000735302"/>
    </source>
</evidence>
<keyword evidence="2" id="KW-0812">Transmembrane</keyword>
<gene>
    <name evidence="3" type="ORF">PoB_002483400</name>
</gene>
<proteinExistence type="predicted"/>
<feature type="transmembrane region" description="Helical" evidence="2">
    <location>
        <begin position="12"/>
        <end position="32"/>
    </location>
</feature>
<evidence type="ECO:0000313" key="3">
    <source>
        <dbReference type="EMBL" id="GFN98328.1"/>
    </source>
</evidence>
<keyword evidence="2" id="KW-1133">Transmembrane helix</keyword>
<feature type="region of interest" description="Disordered" evidence="1">
    <location>
        <begin position="80"/>
        <end position="125"/>
    </location>
</feature>
<comment type="caution">
    <text evidence="3">The sequence shown here is derived from an EMBL/GenBank/DDBJ whole genome shotgun (WGS) entry which is preliminary data.</text>
</comment>
<protein>
    <submittedName>
        <fullName evidence="3">Uncharacterized protein</fullName>
    </submittedName>
</protein>
<evidence type="ECO:0000256" key="1">
    <source>
        <dbReference type="SAM" id="MobiDB-lite"/>
    </source>
</evidence>
<keyword evidence="4" id="KW-1185">Reference proteome</keyword>
<name>A0AAV3ZV77_9GAST</name>
<reference evidence="3 4" key="1">
    <citation type="journal article" date="2021" name="Elife">
        <title>Chloroplast acquisition without the gene transfer in kleptoplastic sea slugs, Plakobranchus ocellatus.</title>
        <authorList>
            <person name="Maeda T."/>
            <person name="Takahashi S."/>
            <person name="Yoshida T."/>
            <person name="Shimamura S."/>
            <person name="Takaki Y."/>
            <person name="Nagai Y."/>
            <person name="Toyoda A."/>
            <person name="Suzuki Y."/>
            <person name="Arimoto A."/>
            <person name="Ishii H."/>
            <person name="Satoh N."/>
            <person name="Nishiyama T."/>
            <person name="Hasebe M."/>
            <person name="Maruyama T."/>
            <person name="Minagawa J."/>
            <person name="Obokata J."/>
            <person name="Shigenobu S."/>
        </authorList>
    </citation>
    <scope>NUCLEOTIDE SEQUENCE [LARGE SCALE GENOMIC DNA]</scope>
</reference>
<accession>A0AAV3ZV77</accession>
<dbReference type="EMBL" id="BLXT01002845">
    <property type="protein sequence ID" value="GFN98328.1"/>
    <property type="molecule type" value="Genomic_DNA"/>
</dbReference>
<dbReference type="AlphaFoldDB" id="A0AAV3ZV77"/>
<evidence type="ECO:0000256" key="2">
    <source>
        <dbReference type="SAM" id="Phobius"/>
    </source>
</evidence>
<feature type="transmembrane region" description="Helical" evidence="2">
    <location>
        <begin position="52"/>
        <end position="72"/>
    </location>
</feature>
<organism evidence="3 4">
    <name type="scientific">Plakobranchus ocellatus</name>
    <dbReference type="NCBI Taxonomy" id="259542"/>
    <lineage>
        <taxon>Eukaryota</taxon>
        <taxon>Metazoa</taxon>
        <taxon>Spiralia</taxon>
        <taxon>Lophotrochozoa</taxon>
        <taxon>Mollusca</taxon>
        <taxon>Gastropoda</taxon>
        <taxon>Heterobranchia</taxon>
        <taxon>Euthyneura</taxon>
        <taxon>Panpulmonata</taxon>
        <taxon>Sacoglossa</taxon>
        <taxon>Placobranchoidea</taxon>
        <taxon>Plakobranchidae</taxon>
        <taxon>Plakobranchus</taxon>
    </lineage>
</organism>